<dbReference type="AlphaFoldDB" id="A0A1F4W2Y8"/>
<dbReference type="InterPro" id="IPR010432">
    <property type="entry name" value="RDD"/>
</dbReference>
<accession>A0A1F4W2Y8</accession>
<feature type="transmembrane region" description="Helical" evidence="6">
    <location>
        <begin position="12"/>
        <end position="32"/>
    </location>
</feature>
<dbReference type="Proteomes" id="UP000176614">
    <property type="component" value="Unassembled WGS sequence"/>
</dbReference>
<feature type="transmembrane region" description="Helical" evidence="6">
    <location>
        <begin position="52"/>
        <end position="74"/>
    </location>
</feature>
<dbReference type="PANTHER" id="PTHR36115">
    <property type="entry name" value="PROLINE-RICH ANTIGEN HOMOLOG-RELATED"/>
    <property type="match status" value="1"/>
</dbReference>
<reference evidence="8 9" key="1">
    <citation type="journal article" date="2016" name="Nat. Commun.">
        <title>Thousands of microbial genomes shed light on interconnected biogeochemical processes in an aquifer system.</title>
        <authorList>
            <person name="Anantharaman K."/>
            <person name="Brown C.T."/>
            <person name="Hug L.A."/>
            <person name="Sharon I."/>
            <person name="Castelle C.J."/>
            <person name="Probst A.J."/>
            <person name="Thomas B.C."/>
            <person name="Singh A."/>
            <person name="Wilkins M.J."/>
            <person name="Karaoz U."/>
            <person name="Brodie E.L."/>
            <person name="Williams K.H."/>
            <person name="Hubbard S.S."/>
            <person name="Banfield J.F."/>
        </authorList>
    </citation>
    <scope>NUCLEOTIDE SEQUENCE [LARGE SCALE GENOMIC DNA]</scope>
</reference>
<sequence length="181" mass="20227">MFDKPAGLTRRFFATLTDYFIIGIIFLLPSLSLLPFLKVGNTTEANYPLVNMFFYLIIAGLLYNTVVGLYQIYFTSRYAGTLGKYLWGLKVVDADTKKNIDIKTAFYRVFVGHTVSIVFFGLGFWSIVKDPEKRGFHDKLFSTRVLTHSGILWGVLSLIAAVVALAAITIALISKILLILG</sequence>
<evidence type="ECO:0000313" key="9">
    <source>
        <dbReference type="Proteomes" id="UP000176614"/>
    </source>
</evidence>
<evidence type="ECO:0000256" key="6">
    <source>
        <dbReference type="SAM" id="Phobius"/>
    </source>
</evidence>
<evidence type="ECO:0000256" key="4">
    <source>
        <dbReference type="ARBA" id="ARBA00022989"/>
    </source>
</evidence>
<evidence type="ECO:0000313" key="8">
    <source>
        <dbReference type="EMBL" id="OGC63782.1"/>
    </source>
</evidence>
<evidence type="ECO:0000256" key="5">
    <source>
        <dbReference type="ARBA" id="ARBA00023136"/>
    </source>
</evidence>
<comment type="caution">
    <text evidence="8">The sequence shown here is derived from an EMBL/GenBank/DDBJ whole genome shotgun (WGS) entry which is preliminary data.</text>
</comment>
<dbReference type="GO" id="GO:0005886">
    <property type="term" value="C:plasma membrane"/>
    <property type="evidence" value="ECO:0007669"/>
    <property type="project" value="UniProtKB-SubCell"/>
</dbReference>
<dbReference type="PANTHER" id="PTHR36115:SF4">
    <property type="entry name" value="MEMBRANE PROTEIN"/>
    <property type="match status" value="1"/>
</dbReference>
<organism evidence="8 9">
    <name type="scientific">candidate division WWE3 bacterium RIFOXYA2_FULL_46_9</name>
    <dbReference type="NCBI Taxonomy" id="1802636"/>
    <lineage>
        <taxon>Bacteria</taxon>
        <taxon>Katanobacteria</taxon>
    </lineage>
</organism>
<feature type="domain" description="RDD" evidence="7">
    <location>
        <begin position="6"/>
        <end position="140"/>
    </location>
</feature>
<feature type="transmembrane region" description="Helical" evidence="6">
    <location>
        <begin position="105"/>
        <end position="128"/>
    </location>
</feature>
<dbReference type="Pfam" id="PF06271">
    <property type="entry name" value="RDD"/>
    <property type="match status" value="1"/>
</dbReference>
<evidence type="ECO:0000256" key="2">
    <source>
        <dbReference type="ARBA" id="ARBA00022475"/>
    </source>
</evidence>
<protein>
    <recommendedName>
        <fullName evidence="7">RDD domain-containing protein</fullName>
    </recommendedName>
</protein>
<evidence type="ECO:0000259" key="7">
    <source>
        <dbReference type="Pfam" id="PF06271"/>
    </source>
</evidence>
<evidence type="ECO:0000256" key="1">
    <source>
        <dbReference type="ARBA" id="ARBA00004651"/>
    </source>
</evidence>
<gene>
    <name evidence="8" type="ORF">A2264_02705</name>
</gene>
<keyword evidence="2" id="KW-1003">Cell membrane</keyword>
<evidence type="ECO:0000256" key="3">
    <source>
        <dbReference type="ARBA" id="ARBA00022692"/>
    </source>
</evidence>
<dbReference type="InterPro" id="IPR051791">
    <property type="entry name" value="Pra-immunoreactive"/>
</dbReference>
<keyword evidence="4 6" id="KW-1133">Transmembrane helix</keyword>
<keyword evidence="3 6" id="KW-0812">Transmembrane</keyword>
<comment type="subcellular location">
    <subcellularLocation>
        <location evidence="1">Cell membrane</location>
        <topology evidence="1">Multi-pass membrane protein</topology>
    </subcellularLocation>
</comment>
<feature type="transmembrane region" description="Helical" evidence="6">
    <location>
        <begin position="151"/>
        <end position="180"/>
    </location>
</feature>
<name>A0A1F4W2Y8_UNCKA</name>
<keyword evidence="5 6" id="KW-0472">Membrane</keyword>
<proteinExistence type="predicted"/>
<dbReference type="EMBL" id="MEVT01000003">
    <property type="protein sequence ID" value="OGC63782.1"/>
    <property type="molecule type" value="Genomic_DNA"/>
</dbReference>